<dbReference type="EMBL" id="WNYA01000003">
    <property type="protein sequence ID" value="KAG8581334.1"/>
    <property type="molecule type" value="Genomic_DNA"/>
</dbReference>
<dbReference type="AlphaFoldDB" id="A0AAV7C8R0"/>
<sequence>MVDLSPLAVITVYKHVLAVYSVSALYIDRINPIPGSSALVMVIETSYCHCHLIAGLSPPVGSRLDLFGWTCWSIAVRKLPACLLIKTHVSGKVLSKYKWHHLQVDSAISLQTAKQKKK</sequence>
<dbReference type="Proteomes" id="UP000824782">
    <property type="component" value="Unassembled WGS sequence"/>
</dbReference>
<evidence type="ECO:0000313" key="1">
    <source>
        <dbReference type="EMBL" id="KAG8581334.1"/>
    </source>
</evidence>
<gene>
    <name evidence="1" type="ORF">GDO81_007637</name>
</gene>
<reference evidence="1" key="1">
    <citation type="thesis" date="2020" institute="ProQuest LLC" country="789 East Eisenhower Parkway, Ann Arbor, MI, USA">
        <title>Comparative Genomics and Chromosome Evolution.</title>
        <authorList>
            <person name="Mudd A.B."/>
        </authorList>
    </citation>
    <scope>NUCLEOTIDE SEQUENCE</scope>
    <source>
        <strain evidence="1">237g6f4</strain>
        <tissue evidence="1">Blood</tissue>
    </source>
</reference>
<accession>A0AAV7C8R0</accession>
<comment type="caution">
    <text evidence="1">The sequence shown here is derived from an EMBL/GenBank/DDBJ whole genome shotgun (WGS) entry which is preliminary data.</text>
</comment>
<name>A0AAV7C8R0_ENGPU</name>
<evidence type="ECO:0000313" key="2">
    <source>
        <dbReference type="Proteomes" id="UP000824782"/>
    </source>
</evidence>
<protein>
    <submittedName>
        <fullName evidence="1">Uncharacterized protein</fullName>
    </submittedName>
</protein>
<proteinExistence type="predicted"/>
<keyword evidence="2" id="KW-1185">Reference proteome</keyword>
<organism evidence="1 2">
    <name type="scientific">Engystomops pustulosus</name>
    <name type="common">Tungara frog</name>
    <name type="synonym">Physalaemus pustulosus</name>
    <dbReference type="NCBI Taxonomy" id="76066"/>
    <lineage>
        <taxon>Eukaryota</taxon>
        <taxon>Metazoa</taxon>
        <taxon>Chordata</taxon>
        <taxon>Craniata</taxon>
        <taxon>Vertebrata</taxon>
        <taxon>Euteleostomi</taxon>
        <taxon>Amphibia</taxon>
        <taxon>Batrachia</taxon>
        <taxon>Anura</taxon>
        <taxon>Neobatrachia</taxon>
        <taxon>Hyloidea</taxon>
        <taxon>Leptodactylidae</taxon>
        <taxon>Leiuperinae</taxon>
        <taxon>Engystomops</taxon>
    </lineage>
</organism>